<evidence type="ECO:0000259" key="5">
    <source>
        <dbReference type="Pfam" id="PF08280"/>
    </source>
</evidence>
<reference evidence="6 7" key="1">
    <citation type="submission" date="2019-04" db="EMBL/GenBank/DDBJ databases">
        <authorList>
            <consortium name="Pathogen Informatics"/>
        </authorList>
    </citation>
    <scope>NUCLEOTIDE SEQUENCE [LARGE SCALE GENOMIC DNA]</scope>
    <source>
        <strain evidence="6 7">GPSC232</strain>
    </source>
</reference>
<dbReference type="InterPro" id="IPR036388">
    <property type="entry name" value="WH-like_DNA-bd_sf"/>
</dbReference>
<keyword evidence="1" id="KW-0805">Transcription regulation</keyword>
<feature type="domain" description="M protein trans-acting positive regulator (MGA) HTH" evidence="5">
    <location>
        <begin position="6"/>
        <end position="64"/>
    </location>
</feature>
<evidence type="ECO:0000256" key="2">
    <source>
        <dbReference type="ARBA" id="ARBA00023163"/>
    </source>
</evidence>
<evidence type="ECO:0000259" key="4">
    <source>
        <dbReference type="Pfam" id="PF08270"/>
    </source>
</evidence>
<evidence type="ECO:0000259" key="3">
    <source>
        <dbReference type="Pfam" id="PF05043"/>
    </source>
</evidence>
<evidence type="ECO:0000256" key="1">
    <source>
        <dbReference type="ARBA" id="ARBA00023015"/>
    </source>
</evidence>
<dbReference type="InterPro" id="IPR007737">
    <property type="entry name" value="Mga_HTH"/>
</dbReference>
<evidence type="ECO:0000313" key="7">
    <source>
        <dbReference type="Proteomes" id="UP000304540"/>
    </source>
</evidence>
<feature type="domain" description="M protein trans-acting positive regulator (MGA) PRD" evidence="4">
    <location>
        <begin position="173"/>
        <end position="283"/>
    </location>
</feature>
<dbReference type="PANTHER" id="PTHR30185">
    <property type="entry name" value="CRYPTIC BETA-GLUCOSIDE BGL OPERON ANTITERMINATOR"/>
    <property type="match status" value="1"/>
</dbReference>
<dbReference type="Pfam" id="PF08280">
    <property type="entry name" value="HTH_Mga"/>
    <property type="match status" value="1"/>
</dbReference>
<accession>A0A4M3JVG4</accession>
<protein>
    <submittedName>
        <fullName evidence="6">Transcriptional activator</fullName>
    </submittedName>
</protein>
<dbReference type="InterPro" id="IPR013236">
    <property type="entry name" value="Mga_PRD_dom"/>
</dbReference>
<sequence>MRDLLSKKSHRQLELLELLFEHKRWFHRSELAELLNCTERAVKDDLSHVKSAFPDLIFHSSTNGIRIINTDDSDIEMVYHHFFKHSTHFSILEFIFFNEGCQAESICKEFYISSSSLYRIISQINKVIKRQFQFEVSLTPVQIIGNERDIRYFFAQYFSEKYYFLEWPFENFSSEPLSQLLELVYKETSFPMNLSTHRMLKLLLVTNLYRIKFGHFMEVDKDSFNDQSLDFLMQAEGIEGVAQSFESEYNISLDEEVVCQLFVSYFQKMFFIDESLFMKCVKKIVMLKNLTIY</sequence>
<dbReference type="InterPro" id="IPR050661">
    <property type="entry name" value="BglG_antiterminators"/>
</dbReference>
<dbReference type="Pfam" id="PF08270">
    <property type="entry name" value="PRD_Mga"/>
    <property type="match status" value="1"/>
</dbReference>
<keyword evidence="2" id="KW-0804">Transcription</keyword>
<dbReference type="EMBL" id="CABABW010000008">
    <property type="protein sequence ID" value="VRI36098.1"/>
    <property type="molecule type" value="Genomic_DNA"/>
</dbReference>
<organism evidence="6 7">
    <name type="scientific">Streptococcus pneumoniae</name>
    <dbReference type="NCBI Taxonomy" id="1313"/>
    <lineage>
        <taxon>Bacteria</taxon>
        <taxon>Bacillati</taxon>
        <taxon>Bacillota</taxon>
        <taxon>Bacilli</taxon>
        <taxon>Lactobacillales</taxon>
        <taxon>Streptococcaceae</taxon>
        <taxon>Streptococcus</taxon>
    </lineage>
</organism>
<dbReference type="Gene3D" id="1.10.10.10">
    <property type="entry name" value="Winged helix-like DNA-binding domain superfamily/Winged helix DNA-binding domain"/>
    <property type="match status" value="2"/>
</dbReference>
<dbReference type="PANTHER" id="PTHR30185:SF18">
    <property type="entry name" value="TRANSCRIPTIONAL REGULATOR MTLR"/>
    <property type="match status" value="1"/>
</dbReference>
<gene>
    <name evidence="6" type="primary">atxA</name>
    <name evidence="6" type="ORF">SAMEA3381574_01174</name>
</gene>
<dbReference type="InterPro" id="IPR013199">
    <property type="entry name" value="HTH_Mga_DNA-bd_dom"/>
</dbReference>
<dbReference type="AlphaFoldDB" id="A0A4M3JVG4"/>
<feature type="domain" description="Mga helix-turn-helix" evidence="3">
    <location>
        <begin position="72"/>
        <end position="158"/>
    </location>
</feature>
<dbReference type="Proteomes" id="UP000304540">
    <property type="component" value="Unassembled WGS sequence"/>
</dbReference>
<name>A0A4M3JVG4_STREE</name>
<proteinExistence type="predicted"/>
<evidence type="ECO:0000313" key="6">
    <source>
        <dbReference type="EMBL" id="VRI36098.1"/>
    </source>
</evidence>
<dbReference type="Pfam" id="PF05043">
    <property type="entry name" value="Mga"/>
    <property type="match status" value="1"/>
</dbReference>